<dbReference type="Proteomes" id="UP001329915">
    <property type="component" value="Chromosome"/>
</dbReference>
<dbReference type="Gene3D" id="3.20.20.240">
    <property type="entry name" value="Methylmalonyl-CoA mutase"/>
    <property type="match status" value="1"/>
</dbReference>
<protein>
    <submittedName>
        <fullName evidence="3">Methylmalonyl-CoA mutase family protein</fullName>
    </submittedName>
</protein>
<keyword evidence="1" id="KW-0413">Isomerase</keyword>
<accession>A0AAU0ULN3</accession>
<dbReference type="GO" id="GO:0031419">
    <property type="term" value="F:cobalamin binding"/>
    <property type="evidence" value="ECO:0007669"/>
    <property type="project" value="InterPro"/>
</dbReference>
<feature type="domain" description="Methylmalonyl-CoA mutase alpha/beta chain catalytic" evidence="2">
    <location>
        <begin position="40"/>
        <end position="556"/>
    </location>
</feature>
<proteinExistence type="predicted"/>
<dbReference type="InterPro" id="IPR006099">
    <property type="entry name" value="MeMalonylCoA_mutase_a/b_cat"/>
</dbReference>
<keyword evidence="4" id="KW-1185">Reference proteome</keyword>
<evidence type="ECO:0000313" key="4">
    <source>
        <dbReference type="Proteomes" id="UP001329915"/>
    </source>
</evidence>
<dbReference type="InterPro" id="IPR006098">
    <property type="entry name" value="MMCoA_mutase_a_cat"/>
</dbReference>
<dbReference type="AlphaFoldDB" id="A0AAU0ULN3"/>
<organism evidence="3 4">
    <name type="scientific">Metallumcola ferriviriculae</name>
    <dbReference type="NCBI Taxonomy" id="3039180"/>
    <lineage>
        <taxon>Bacteria</taxon>
        <taxon>Bacillati</taxon>
        <taxon>Bacillota</taxon>
        <taxon>Clostridia</taxon>
        <taxon>Neomoorellales</taxon>
        <taxon>Desulfitibacteraceae</taxon>
        <taxon>Metallumcola</taxon>
    </lineage>
</organism>
<dbReference type="EMBL" id="CP121694">
    <property type="protein sequence ID" value="WRO21669.1"/>
    <property type="molecule type" value="Genomic_DNA"/>
</dbReference>
<dbReference type="Pfam" id="PF01642">
    <property type="entry name" value="MM_CoA_mutase"/>
    <property type="match status" value="1"/>
</dbReference>
<reference evidence="3 4" key="1">
    <citation type="submission" date="2023-04" db="EMBL/GenBank/DDBJ databases">
        <authorList>
            <person name="Hsu D."/>
        </authorList>
    </citation>
    <scope>NUCLEOTIDE SEQUENCE [LARGE SCALE GENOMIC DNA]</scope>
    <source>
        <strain evidence="3 4">MK1</strain>
    </source>
</reference>
<name>A0AAU0ULN3_9FIRM</name>
<evidence type="ECO:0000313" key="3">
    <source>
        <dbReference type="EMBL" id="WRO21669.1"/>
    </source>
</evidence>
<dbReference type="RefSeq" id="WP_366924500.1">
    <property type="nucleotide sequence ID" value="NZ_CP121694.1"/>
</dbReference>
<dbReference type="InterPro" id="IPR016176">
    <property type="entry name" value="Cbl-dep_enz_cat"/>
</dbReference>
<dbReference type="PANTHER" id="PTHR48101:SF1">
    <property type="entry name" value="METHYLMALONYL-COA MUTASE, LARGE SUBUNIT"/>
    <property type="match status" value="1"/>
</dbReference>
<dbReference type="GO" id="GO:0004494">
    <property type="term" value="F:methylmalonyl-CoA mutase activity"/>
    <property type="evidence" value="ECO:0007669"/>
    <property type="project" value="InterPro"/>
</dbReference>
<evidence type="ECO:0000259" key="2">
    <source>
        <dbReference type="Pfam" id="PF01642"/>
    </source>
</evidence>
<evidence type="ECO:0000256" key="1">
    <source>
        <dbReference type="ARBA" id="ARBA00023235"/>
    </source>
</evidence>
<sequence>MANSEKKLFDQEMLQRIEAEKVRWNKETLKGKAGEENYYTESGIPIDILYTPAHLKELDYFQDLGFPGEAPYVRGVYPNMYRGRLFTVRQLSGFGAPEDCNIRIKFLLDNGATGVNIVFDLPTVRGYNSDDPEAEGNVGACGVAIDSLEDMEALFEGVPIDEISSSVVTHMPSTTVVLMAMYTVMAEKRGIPLEKLSGTNQNDFLMETTIGSAPEILPPKASFRLQCDAIEYASKNLPRWNPVSYNGYNLREAGTSAVQEVAIAIANAIATAEELIRRGNKIDDFAKRMSFFWDLCNDFFEEIAKCRASRIVFQEVMRDRFNAKDIKSQLMRFHVQTAGITLTAVEPLNNIARSAIQGLAAILGGSQSLHIDSFDEAYSAPTEEAALVSLRTQQILQTETNVVNTVDPLAGSYYVETLTQEMAKLIREYVATIEAKGGLVAVTENGWLHREISDFAYKQQKKIESGEHKIVGVNYFPMEHKETDIDVFRYPETEGRQKEKLAQLRQKRDQGKLDKALGILRDKCHSDENIMPYVKDAVEALATLGEIEEIFREEFGLWQFPLA</sequence>
<gene>
    <name evidence="3" type="ORF">MFMK1_001479</name>
</gene>
<dbReference type="KEGG" id="dbc:MFMK1_001479"/>
<dbReference type="PANTHER" id="PTHR48101">
    <property type="entry name" value="METHYLMALONYL-COA MUTASE, MITOCHONDRIAL-RELATED"/>
    <property type="match status" value="1"/>
</dbReference>
<dbReference type="NCBIfam" id="TIGR00641">
    <property type="entry name" value="acid_CoA_mut_N"/>
    <property type="match status" value="1"/>
</dbReference>
<dbReference type="SUPFAM" id="SSF51703">
    <property type="entry name" value="Cobalamin (vitamin B12)-dependent enzymes"/>
    <property type="match status" value="1"/>
</dbReference>